<dbReference type="EMBL" id="SKBN01000423">
    <property type="protein sequence ID" value="TGJ78264.1"/>
    <property type="molecule type" value="Genomic_DNA"/>
</dbReference>
<name>A0A4Z0Y3E8_9PEZI</name>
<dbReference type="NCBIfam" id="NF005511">
    <property type="entry name" value="PRK07121.1-4"/>
    <property type="match status" value="1"/>
</dbReference>
<comment type="cofactor">
    <cofactor evidence="1">
        <name>FAD</name>
        <dbReference type="ChEBI" id="CHEBI:57692"/>
    </cofactor>
</comment>
<feature type="domain" description="FAD-dependent oxidoreductase 2 FAD-binding" evidence="5">
    <location>
        <begin position="21"/>
        <end position="515"/>
    </location>
</feature>
<evidence type="ECO:0000313" key="6">
    <source>
        <dbReference type="EMBL" id="TGJ78264.1"/>
    </source>
</evidence>
<keyword evidence="3" id="KW-0274">FAD</keyword>
<evidence type="ECO:0000256" key="1">
    <source>
        <dbReference type="ARBA" id="ARBA00001974"/>
    </source>
</evidence>
<dbReference type="OrthoDB" id="7777654at2759"/>
<keyword evidence="4" id="KW-0560">Oxidoreductase</keyword>
<dbReference type="SUPFAM" id="SSF51905">
    <property type="entry name" value="FAD/NAD(P)-binding domain"/>
    <property type="match status" value="1"/>
</dbReference>
<dbReference type="Proteomes" id="UP000297716">
    <property type="component" value="Unassembled WGS sequence"/>
</dbReference>
<evidence type="ECO:0000256" key="2">
    <source>
        <dbReference type="ARBA" id="ARBA00022630"/>
    </source>
</evidence>
<dbReference type="AlphaFoldDB" id="A0A4Z0Y3E8"/>
<dbReference type="InterPro" id="IPR036188">
    <property type="entry name" value="FAD/NAD-bd_sf"/>
</dbReference>
<dbReference type="InterPro" id="IPR003953">
    <property type="entry name" value="FAD-dep_OxRdtase_2_FAD-bd"/>
</dbReference>
<organism evidence="6 7">
    <name type="scientific">Xylaria hypoxylon</name>
    <dbReference type="NCBI Taxonomy" id="37992"/>
    <lineage>
        <taxon>Eukaryota</taxon>
        <taxon>Fungi</taxon>
        <taxon>Dikarya</taxon>
        <taxon>Ascomycota</taxon>
        <taxon>Pezizomycotina</taxon>
        <taxon>Sordariomycetes</taxon>
        <taxon>Xylariomycetidae</taxon>
        <taxon>Xylariales</taxon>
        <taxon>Xylariaceae</taxon>
        <taxon>Xylaria</taxon>
    </lineage>
</organism>
<dbReference type="GO" id="GO:0016491">
    <property type="term" value="F:oxidoreductase activity"/>
    <property type="evidence" value="ECO:0007669"/>
    <property type="project" value="UniProtKB-KW"/>
</dbReference>
<dbReference type="Pfam" id="PF00890">
    <property type="entry name" value="FAD_binding_2"/>
    <property type="match status" value="1"/>
</dbReference>
<keyword evidence="7" id="KW-1185">Reference proteome</keyword>
<dbReference type="PANTHER" id="PTHR43400">
    <property type="entry name" value="FUMARATE REDUCTASE"/>
    <property type="match status" value="1"/>
</dbReference>
<dbReference type="PRINTS" id="PR00411">
    <property type="entry name" value="PNDRDTASEI"/>
</dbReference>
<dbReference type="InterPro" id="IPR027477">
    <property type="entry name" value="Succ_DH/fumarate_Rdtase_cat_sf"/>
</dbReference>
<gene>
    <name evidence="6" type="ORF">E0Z10_g10502</name>
</gene>
<dbReference type="PANTHER" id="PTHR43400:SF10">
    <property type="entry name" value="3-OXOSTEROID 1-DEHYDROGENASE"/>
    <property type="match status" value="1"/>
</dbReference>
<evidence type="ECO:0000256" key="4">
    <source>
        <dbReference type="ARBA" id="ARBA00023002"/>
    </source>
</evidence>
<dbReference type="Gene3D" id="3.90.700.10">
    <property type="entry name" value="Succinate dehydrogenase/fumarate reductase flavoprotein, catalytic domain"/>
    <property type="match status" value="1"/>
</dbReference>
<evidence type="ECO:0000259" key="5">
    <source>
        <dbReference type="Pfam" id="PF00890"/>
    </source>
</evidence>
<protein>
    <recommendedName>
        <fullName evidence="5">FAD-dependent oxidoreductase 2 FAD-binding domain-containing protein</fullName>
    </recommendedName>
</protein>
<dbReference type="STRING" id="37992.A0A4Z0Y3E8"/>
<dbReference type="SUPFAM" id="SSF56425">
    <property type="entry name" value="Succinate dehydrogenase/fumarate reductase flavoprotein, catalytic domain"/>
    <property type="match status" value="1"/>
</dbReference>
<keyword evidence="2" id="KW-0285">Flavoprotein</keyword>
<proteinExistence type="predicted"/>
<reference evidence="6 7" key="1">
    <citation type="submission" date="2019-03" db="EMBL/GenBank/DDBJ databases">
        <title>Draft genome sequence of Xylaria hypoxylon DSM 108379, a ubiquitous saprotrophic-parasitic fungi on hardwood.</title>
        <authorList>
            <person name="Buettner E."/>
            <person name="Leonhardt S."/>
            <person name="Gebauer A.M."/>
            <person name="Liers C."/>
            <person name="Hofrichter M."/>
            <person name="Kellner H."/>
        </authorList>
    </citation>
    <scope>NUCLEOTIDE SEQUENCE [LARGE SCALE GENOMIC DNA]</scope>
    <source>
        <strain evidence="6 7">DSM 108379</strain>
    </source>
</reference>
<evidence type="ECO:0000256" key="3">
    <source>
        <dbReference type="ARBA" id="ARBA00022827"/>
    </source>
</evidence>
<dbReference type="Gene3D" id="3.50.50.60">
    <property type="entry name" value="FAD/NAD(P)-binding domain"/>
    <property type="match status" value="2"/>
</dbReference>
<comment type="caution">
    <text evidence="6">The sequence shown here is derived from an EMBL/GenBank/DDBJ whole genome shotgun (WGS) entry which is preliminary data.</text>
</comment>
<dbReference type="GO" id="GO:0008202">
    <property type="term" value="P:steroid metabolic process"/>
    <property type="evidence" value="ECO:0007669"/>
    <property type="project" value="UniProtKB-ARBA"/>
</dbReference>
<dbReference type="InterPro" id="IPR050315">
    <property type="entry name" value="FAD-oxidoreductase_2"/>
</dbReference>
<evidence type="ECO:0000313" key="7">
    <source>
        <dbReference type="Proteomes" id="UP000297716"/>
    </source>
</evidence>
<sequence length="545" mass="58918">MEATRQHQDEPHALPRTSDIDVVVVGAGLAGICAAIVAAEQGASVQVLDSAHGGGASAVSGGVIYAGGGTRQQVEAGYGGDTPENMFLYLREEVGDAVDEATLQRFCEESVGHIAWLEKHGVRFSGALCPFRTSYPTSNYFLYFSGNERAHPFATVATARPEGHRAVGVPRGGMNLTGMDFWTALYDSAVRLGVKFQFASKAEEVLLDGNGNIEGVRYRAIDNKAKSFRRYLSLTSRAAKYHGLSMHSVAKRLDRWAKATWERDAYQRTLEARSVILAAGGYIMDNDMIKKFMPWASRTAPLGTAGDDGSGIRLGQSVGGSVSYMNYFTTWRLMYPPESLLEGIVVSTSGERIAAEDLYGASFSNIMVEKHGGCGFLILDSKQWQKVKIQAKTQTQMPWKAFIQYLIYWAHEKAKTLEDLARKLKVDPSALKTTVQAYNNAITSDKPDPVGKLGYRSIIATGPFYGIDISLKPSGMMVVPAMGLGGLRVDGPSGLVLNDTRERIRGLYAAGRNAVGICSNSYISGLALADCVFSGKRAGEHAACA</sequence>
<accession>A0A4Z0Y3E8</accession>